<dbReference type="HOGENOM" id="CLU_081019_0_0_1"/>
<gene>
    <name evidence="2" type="ORF">PV08_09909</name>
</gene>
<evidence type="ECO:0000313" key="2">
    <source>
        <dbReference type="EMBL" id="KIW12631.1"/>
    </source>
</evidence>
<organism evidence="2 3">
    <name type="scientific">Exophiala spinifera</name>
    <dbReference type="NCBI Taxonomy" id="91928"/>
    <lineage>
        <taxon>Eukaryota</taxon>
        <taxon>Fungi</taxon>
        <taxon>Dikarya</taxon>
        <taxon>Ascomycota</taxon>
        <taxon>Pezizomycotina</taxon>
        <taxon>Eurotiomycetes</taxon>
        <taxon>Chaetothyriomycetidae</taxon>
        <taxon>Chaetothyriales</taxon>
        <taxon>Herpotrichiellaceae</taxon>
        <taxon>Exophiala</taxon>
    </lineage>
</organism>
<dbReference type="PANTHER" id="PTHR37783">
    <property type="entry name" value="MEMBRANE PROTEIN, PUTATIVE (AFU_ORTHOLOGUE AFUA_1G04315)-RELATED"/>
    <property type="match status" value="1"/>
</dbReference>
<evidence type="ECO:0000259" key="1">
    <source>
        <dbReference type="Pfam" id="PF10615"/>
    </source>
</evidence>
<dbReference type="PANTHER" id="PTHR37783:SF1">
    <property type="entry name" value="MEMBRANE PROTEIN, PUTATIVE (AFU_ORTHOLOGUE AFUA_1G04315)-RELATED"/>
    <property type="match status" value="1"/>
</dbReference>
<accession>A0A0D1YCI2</accession>
<dbReference type="VEuPathDB" id="FungiDB:PV08_09909"/>
<dbReference type="InterPro" id="IPR037119">
    <property type="entry name" value="Haem_oxidase_HugZ-like_sf"/>
</dbReference>
<name>A0A0D1YCI2_9EURO</name>
<sequence length="250" mass="27087">MSTEPLLATAAATSAGTAPAAAPPRGAPDAAAMKSRIITHMNADHALSLRLYLMRYAHVPLGGTTGAQMLDIALDHMVLQSGYGRHVVALAPPMKSLLEARERLVAMHASCLADLGLSDVVVDRYVPPARASQVAVTALSLLVFATFPFRDALLDPTTVPGGVWSLAGAAPWLARLGYTLQPYVLSFMVVAHLAETAFLTVPRLKRHWVDVGSWLWWAWVLDCAVEGFGCWTRLDEIVADVEEKRKTRKH</sequence>
<dbReference type="OrthoDB" id="5553410at2759"/>
<dbReference type="InterPro" id="IPR019595">
    <property type="entry name" value="DUF2470"/>
</dbReference>
<proteinExistence type="predicted"/>
<dbReference type="RefSeq" id="XP_016232847.1">
    <property type="nucleotide sequence ID" value="XM_016384224.1"/>
</dbReference>
<dbReference type="Pfam" id="PF10615">
    <property type="entry name" value="DUF2470"/>
    <property type="match status" value="1"/>
</dbReference>
<dbReference type="Gene3D" id="3.20.180.10">
    <property type="entry name" value="PNP-oxidase-like"/>
    <property type="match status" value="1"/>
</dbReference>
<protein>
    <recommendedName>
        <fullName evidence="1">DUF2470 domain-containing protein</fullName>
    </recommendedName>
</protein>
<reference evidence="2 3" key="1">
    <citation type="submission" date="2015-01" db="EMBL/GenBank/DDBJ databases">
        <title>The Genome Sequence of Exophiala spinifera CBS89968.</title>
        <authorList>
            <consortium name="The Broad Institute Genomics Platform"/>
            <person name="Cuomo C."/>
            <person name="de Hoog S."/>
            <person name="Gorbushina A."/>
            <person name="Stielow B."/>
            <person name="Teixiera M."/>
            <person name="Abouelleil A."/>
            <person name="Chapman S.B."/>
            <person name="Priest M."/>
            <person name="Young S.K."/>
            <person name="Wortman J."/>
            <person name="Nusbaum C."/>
            <person name="Birren B."/>
        </authorList>
    </citation>
    <scope>NUCLEOTIDE SEQUENCE [LARGE SCALE GENOMIC DNA]</scope>
    <source>
        <strain evidence="2 3">CBS 89968</strain>
    </source>
</reference>
<dbReference type="Proteomes" id="UP000053328">
    <property type="component" value="Unassembled WGS sequence"/>
</dbReference>
<feature type="domain" description="DUF2470" evidence="1">
    <location>
        <begin position="34"/>
        <end position="107"/>
    </location>
</feature>
<keyword evidence="3" id="KW-1185">Reference proteome</keyword>
<dbReference type="AlphaFoldDB" id="A0A0D1YCI2"/>
<dbReference type="GeneID" id="27336992"/>
<evidence type="ECO:0000313" key="3">
    <source>
        <dbReference type="Proteomes" id="UP000053328"/>
    </source>
</evidence>
<dbReference type="EMBL" id="KN847498">
    <property type="protein sequence ID" value="KIW12631.1"/>
    <property type="molecule type" value="Genomic_DNA"/>
</dbReference>